<dbReference type="AlphaFoldDB" id="A0A2N7Q8G4"/>
<comment type="caution">
    <text evidence="1">The sequence shown here is derived from an EMBL/GenBank/DDBJ whole genome shotgun (WGS) entry which is preliminary data.</text>
</comment>
<dbReference type="InterPro" id="IPR010235">
    <property type="entry name" value="HepT"/>
</dbReference>
<dbReference type="SUPFAM" id="SSF81593">
    <property type="entry name" value="Nucleotidyltransferase substrate binding subunit/domain"/>
    <property type="match status" value="1"/>
</dbReference>
<proteinExistence type="predicted"/>
<evidence type="ECO:0000313" key="1">
    <source>
        <dbReference type="EMBL" id="PMP94511.1"/>
    </source>
</evidence>
<dbReference type="EMBL" id="PNJD01000399">
    <property type="protein sequence ID" value="PMP94511.1"/>
    <property type="molecule type" value="Genomic_DNA"/>
</dbReference>
<sequence>MKEKYKQFLKEVLRHYEILEKTFRELEKLKSFPLSEKDIKELKETLHTLSLLDTIAYRFSKLQEGIGKLLRIYLTLKGEETEELFMKDIINLAEKRGLFINWETWVFMRELRNILTHEYPEEEETIAETLNKVKVFTAELNLLISQLKEEP</sequence>
<dbReference type="Proteomes" id="UP000235619">
    <property type="component" value="Unassembled WGS sequence"/>
</dbReference>
<reference evidence="1 2" key="1">
    <citation type="submission" date="2018-01" db="EMBL/GenBank/DDBJ databases">
        <title>Metagenomic assembled genomes from two thermal pools in the Uzon Caldera, Kamchatka, Russia.</title>
        <authorList>
            <person name="Wilkins L."/>
            <person name="Ettinger C."/>
        </authorList>
    </citation>
    <scope>NUCLEOTIDE SEQUENCE [LARGE SCALE GENOMIC DNA]</scope>
    <source>
        <strain evidence="1">ARK-04</strain>
    </source>
</reference>
<gene>
    <name evidence="1" type="ORF">C0169_06450</name>
</gene>
<protein>
    <recommendedName>
        <fullName evidence="3">DUF86 domain-containing protein</fullName>
    </recommendedName>
</protein>
<evidence type="ECO:0000313" key="2">
    <source>
        <dbReference type="Proteomes" id="UP000235619"/>
    </source>
</evidence>
<dbReference type="Pfam" id="PF08780">
    <property type="entry name" value="NTase_sub_bind"/>
    <property type="match status" value="1"/>
</dbReference>
<evidence type="ECO:0008006" key="3">
    <source>
        <dbReference type="Google" id="ProtNLM"/>
    </source>
</evidence>
<accession>A0A2N7Q8G4</accession>
<organism evidence="1 2">
    <name type="scientific">Thermodesulfobacterium geofontis</name>
    <dbReference type="NCBI Taxonomy" id="1295609"/>
    <lineage>
        <taxon>Bacteria</taxon>
        <taxon>Pseudomonadati</taxon>
        <taxon>Thermodesulfobacteriota</taxon>
        <taxon>Thermodesulfobacteria</taxon>
        <taxon>Thermodesulfobacteriales</taxon>
        <taxon>Thermodesulfobacteriaceae</taxon>
        <taxon>Thermodesulfobacterium</taxon>
    </lineage>
</organism>
<name>A0A2N7Q8G4_9BACT</name>
<dbReference type="Gene3D" id="1.20.120.330">
    <property type="entry name" value="Nucleotidyltransferases domain 2"/>
    <property type="match status" value="1"/>
</dbReference>